<dbReference type="AlphaFoldDB" id="A0A4Y2A8H0"/>
<name>A0A4Y2A8H0_ARAVE</name>
<dbReference type="Proteomes" id="UP000499080">
    <property type="component" value="Unassembled WGS sequence"/>
</dbReference>
<accession>A0A4Y2A8H0</accession>
<keyword evidence="2" id="KW-1185">Reference proteome</keyword>
<sequence length="116" mass="12801">MTPLDASSQNRRTLKGQIRSWKIFCSKKSQPTSSLGIGFSLLSHSYTPTVSFSLQIKITSGRSRQSPFSAIITASSRSSCTQCFQITDSSYARRGFLLSPLSEVLQILRSFNSSPK</sequence>
<comment type="caution">
    <text evidence="1">The sequence shown here is derived from an EMBL/GenBank/DDBJ whole genome shotgun (WGS) entry which is preliminary data.</text>
</comment>
<reference evidence="1 2" key="1">
    <citation type="journal article" date="2019" name="Sci. Rep.">
        <title>Orb-weaving spider Araneus ventricosus genome elucidates the spidroin gene catalogue.</title>
        <authorList>
            <person name="Kono N."/>
            <person name="Nakamura H."/>
            <person name="Ohtoshi R."/>
            <person name="Moran D.A.P."/>
            <person name="Shinohara A."/>
            <person name="Yoshida Y."/>
            <person name="Fujiwara M."/>
            <person name="Mori M."/>
            <person name="Tomita M."/>
            <person name="Arakawa K."/>
        </authorList>
    </citation>
    <scope>NUCLEOTIDE SEQUENCE [LARGE SCALE GENOMIC DNA]</scope>
</reference>
<evidence type="ECO:0000313" key="1">
    <source>
        <dbReference type="EMBL" id="GBL75990.1"/>
    </source>
</evidence>
<organism evidence="1 2">
    <name type="scientific">Araneus ventricosus</name>
    <name type="common">Orbweaver spider</name>
    <name type="synonym">Epeira ventricosa</name>
    <dbReference type="NCBI Taxonomy" id="182803"/>
    <lineage>
        <taxon>Eukaryota</taxon>
        <taxon>Metazoa</taxon>
        <taxon>Ecdysozoa</taxon>
        <taxon>Arthropoda</taxon>
        <taxon>Chelicerata</taxon>
        <taxon>Arachnida</taxon>
        <taxon>Araneae</taxon>
        <taxon>Araneomorphae</taxon>
        <taxon>Entelegynae</taxon>
        <taxon>Araneoidea</taxon>
        <taxon>Araneidae</taxon>
        <taxon>Araneus</taxon>
    </lineage>
</organism>
<gene>
    <name evidence="1" type="ORF">AVEN_207305_1</name>
</gene>
<dbReference type="EMBL" id="BGPR01231179">
    <property type="protein sequence ID" value="GBL75990.1"/>
    <property type="molecule type" value="Genomic_DNA"/>
</dbReference>
<protein>
    <submittedName>
        <fullName evidence="1">Uncharacterized protein</fullName>
    </submittedName>
</protein>
<proteinExistence type="predicted"/>
<evidence type="ECO:0000313" key="2">
    <source>
        <dbReference type="Proteomes" id="UP000499080"/>
    </source>
</evidence>